<name>A0A5C4X0G7_9MICO</name>
<dbReference type="GO" id="GO:0046872">
    <property type="term" value="F:metal ion binding"/>
    <property type="evidence" value="ECO:0007669"/>
    <property type="project" value="InterPro"/>
</dbReference>
<dbReference type="SUPFAM" id="SSF109854">
    <property type="entry name" value="DinB/YfiT-like putative metalloenzymes"/>
    <property type="match status" value="1"/>
</dbReference>
<evidence type="ECO:0000313" key="3">
    <source>
        <dbReference type="Proteomes" id="UP000314223"/>
    </source>
</evidence>
<gene>
    <name evidence="2" type="ORF">FHQ09_10945</name>
</gene>
<reference evidence="2 3" key="1">
    <citation type="submission" date="2019-06" db="EMBL/GenBank/DDBJ databases">
        <authorList>
            <person name="Mardanova A.M."/>
            <person name="Pudova D.S."/>
            <person name="Shagimardanova E.I."/>
            <person name="Gogoleva N.E."/>
            <person name="Lutfullin M.T."/>
            <person name="Hadieva G.F."/>
            <person name="Sharipova M.R."/>
        </authorList>
    </citation>
    <scope>NUCLEOTIDE SEQUENCE [LARGE SCALE GENOMIC DNA]</scope>
    <source>
        <strain evidence="2 3">MG-1</strain>
    </source>
</reference>
<comment type="caution">
    <text evidence="2">The sequence shown here is derived from an EMBL/GenBank/DDBJ whole genome shotgun (WGS) entry which is preliminary data.</text>
</comment>
<dbReference type="GO" id="GO:0016853">
    <property type="term" value="F:isomerase activity"/>
    <property type="evidence" value="ECO:0007669"/>
    <property type="project" value="UniProtKB-KW"/>
</dbReference>
<accession>A0A5C4X0G7</accession>
<dbReference type="InterPro" id="IPR024344">
    <property type="entry name" value="MDMPI_metal-binding"/>
</dbReference>
<dbReference type="RefSeq" id="WP_139468804.1">
    <property type="nucleotide sequence ID" value="NZ_VDMQ01000006.1"/>
</dbReference>
<dbReference type="AlphaFoldDB" id="A0A5C4X0G7"/>
<dbReference type="InterPro" id="IPR034660">
    <property type="entry name" value="DinB/YfiT-like"/>
</dbReference>
<feature type="domain" description="Mycothiol-dependent maleylpyruvate isomerase metal-binding" evidence="1">
    <location>
        <begin position="11"/>
        <end position="155"/>
    </location>
</feature>
<dbReference type="Proteomes" id="UP000314223">
    <property type="component" value="Unassembled WGS sequence"/>
</dbReference>
<evidence type="ECO:0000259" key="1">
    <source>
        <dbReference type="Pfam" id="PF11716"/>
    </source>
</evidence>
<proteinExistence type="predicted"/>
<sequence length="224" mass="24219">MSTDSPADHFSQAWTALLRTVAGLRDGDFGRASGCAGWRVQDLMCHLIIDAQDVLITLATPSEGAPTHDSATYWTVTDFPPTGDDPLDALIPRLAAAYEDPQLLKFHLDDVGTAADRAARLADPERRVETQHMVLTIGDFLNAYVLEWTLHHFDLIAHLPDAPTPPTGCVARSRTMFEDAIGATIPAELTDAEALLIGTGRRPPDAAQRSVLGDIGELLPFILS</sequence>
<dbReference type="EMBL" id="VDMQ01000006">
    <property type="protein sequence ID" value="TNM54373.1"/>
    <property type="molecule type" value="Genomic_DNA"/>
</dbReference>
<keyword evidence="2" id="KW-0413">Isomerase</keyword>
<evidence type="ECO:0000313" key="2">
    <source>
        <dbReference type="EMBL" id="TNM54373.1"/>
    </source>
</evidence>
<protein>
    <submittedName>
        <fullName evidence="2">Maleylpyruvate isomerase family protein</fullName>
    </submittedName>
</protein>
<dbReference type="Pfam" id="PF11716">
    <property type="entry name" value="MDMPI_N"/>
    <property type="match status" value="1"/>
</dbReference>
<dbReference type="Gene3D" id="1.20.120.450">
    <property type="entry name" value="dinb family like domain"/>
    <property type="match status" value="1"/>
</dbReference>
<organism evidence="2 3">
    <name type="scientific">Brevibacterium sediminis</name>
    <dbReference type="NCBI Taxonomy" id="1857024"/>
    <lineage>
        <taxon>Bacteria</taxon>
        <taxon>Bacillati</taxon>
        <taxon>Actinomycetota</taxon>
        <taxon>Actinomycetes</taxon>
        <taxon>Micrococcales</taxon>
        <taxon>Brevibacteriaceae</taxon>
        <taxon>Brevibacterium</taxon>
    </lineage>
</organism>
<keyword evidence="2" id="KW-0670">Pyruvate</keyword>